<keyword evidence="1" id="KW-0472">Membrane</keyword>
<gene>
    <name evidence="2" type="ORF">GCM10011578_001400</name>
</gene>
<protein>
    <submittedName>
        <fullName evidence="2">Uncharacterized protein</fullName>
    </submittedName>
</protein>
<comment type="caution">
    <text evidence="2">The sequence shown here is derived from an EMBL/GenBank/DDBJ whole genome shotgun (WGS) entry which is preliminary data.</text>
</comment>
<keyword evidence="1" id="KW-0812">Transmembrane</keyword>
<name>A0A917UDZ0_9ACTN</name>
<evidence type="ECO:0000313" key="2">
    <source>
        <dbReference type="EMBL" id="GGM86304.1"/>
    </source>
</evidence>
<keyword evidence="1" id="KW-1133">Transmembrane helix</keyword>
<evidence type="ECO:0000256" key="1">
    <source>
        <dbReference type="SAM" id="Phobius"/>
    </source>
</evidence>
<keyword evidence="3" id="KW-1185">Reference proteome</keyword>
<dbReference type="RefSeq" id="WP_189260521.1">
    <property type="nucleotide sequence ID" value="NZ_BMML01000001.1"/>
</dbReference>
<dbReference type="Pfam" id="PF15956">
    <property type="entry name" value="DUF4760"/>
    <property type="match status" value="1"/>
</dbReference>
<organism evidence="2 3">
    <name type="scientific">Streptomyces fuscichromogenes</name>
    <dbReference type="NCBI Taxonomy" id="1324013"/>
    <lineage>
        <taxon>Bacteria</taxon>
        <taxon>Bacillati</taxon>
        <taxon>Actinomycetota</taxon>
        <taxon>Actinomycetes</taxon>
        <taxon>Kitasatosporales</taxon>
        <taxon>Streptomycetaceae</taxon>
        <taxon>Streptomyces</taxon>
    </lineage>
</organism>
<dbReference type="AlphaFoldDB" id="A0A917UDZ0"/>
<proteinExistence type="predicted"/>
<feature type="transmembrane region" description="Helical" evidence="1">
    <location>
        <begin position="6"/>
        <end position="28"/>
    </location>
</feature>
<sequence>MDSVTLLVNVVTLLLSTTAIGVTLLLTLRQIRLMNNSNQLPLVLDLFRECRSAEFVHSEERLWADLASGAGADQGISGLEQPIRDDVYRVCAFYQMLAYLVAFRVVDEDLVFLATHYRLLRTWEVVRP</sequence>
<dbReference type="InterPro" id="IPR031876">
    <property type="entry name" value="DUF4760"/>
</dbReference>
<evidence type="ECO:0000313" key="3">
    <source>
        <dbReference type="Proteomes" id="UP000653411"/>
    </source>
</evidence>
<dbReference type="EMBL" id="BMML01000001">
    <property type="protein sequence ID" value="GGM86304.1"/>
    <property type="molecule type" value="Genomic_DNA"/>
</dbReference>
<reference evidence="2" key="2">
    <citation type="submission" date="2020-09" db="EMBL/GenBank/DDBJ databases">
        <authorList>
            <person name="Sun Q."/>
            <person name="Zhou Y."/>
        </authorList>
    </citation>
    <scope>NUCLEOTIDE SEQUENCE</scope>
    <source>
        <strain evidence="2">CGMCC 4.7110</strain>
    </source>
</reference>
<accession>A0A917UDZ0</accession>
<reference evidence="2" key="1">
    <citation type="journal article" date="2014" name="Int. J. Syst. Evol. Microbiol.">
        <title>Complete genome sequence of Corynebacterium casei LMG S-19264T (=DSM 44701T), isolated from a smear-ripened cheese.</title>
        <authorList>
            <consortium name="US DOE Joint Genome Institute (JGI-PGF)"/>
            <person name="Walter F."/>
            <person name="Albersmeier A."/>
            <person name="Kalinowski J."/>
            <person name="Ruckert C."/>
        </authorList>
    </citation>
    <scope>NUCLEOTIDE SEQUENCE</scope>
    <source>
        <strain evidence="2">CGMCC 4.7110</strain>
    </source>
</reference>
<dbReference type="Proteomes" id="UP000653411">
    <property type="component" value="Unassembled WGS sequence"/>
</dbReference>